<feature type="region of interest" description="Disordered" evidence="12">
    <location>
        <begin position="125"/>
        <end position="157"/>
    </location>
</feature>
<evidence type="ECO:0000256" key="7">
    <source>
        <dbReference type="ARBA" id="ARBA00023242"/>
    </source>
</evidence>
<feature type="region of interest" description="Disordered" evidence="12">
    <location>
        <begin position="1"/>
        <end position="100"/>
    </location>
</feature>
<dbReference type="GO" id="GO:0003677">
    <property type="term" value="F:DNA binding"/>
    <property type="evidence" value="ECO:0007669"/>
    <property type="project" value="UniProtKB-KW"/>
</dbReference>
<keyword evidence="7 8" id="KW-0539">Nucleus</keyword>
<comment type="caution">
    <text evidence="14">The sequence shown here is derived from an EMBL/GenBank/DDBJ whole genome shotgun (WGS) entry which is preliminary data.</text>
</comment>
<dbReference type="PANTHER" id="PTHR10629">
    <property type="entry name" value="CYTOSINE-SPECIFIC METHYLTRANSFERASE"/>
    <property type="match status" value="1"/>
</dbReference>
<keyword evidence="15" id="KW-1185">Reference proteome</keyword>
<feature type="region of interest" description="Disordered" evidence="12">
    <location>
        <begin position="1325"/>
        <end position="1355"/>
    </location>
</feature>
<dbReference type="OrthoDB" id="5376140at2759"/>
<dbReference type="Gene3D" id="3.90.120.10">
    <property type="entry name" value="DNA Methylase, subunit A, domain 2"/>
    <property type="match status" value="1"/>
</dbReference>
<dbReference type="InterPro" id="IPR001025">
    <property type="entry name" value="BAH_dom"/>
</dbReference>
<keyword evidence="4 8" id="KW-0949">S-adenosyl-L-methionine</keyword>
<comment type="subcellular location">
    <subcellularLocation>
        <location evidence="1 8">Nucleus</location>
    </subcellularLocation>
</comment>
<dbReference type="PIRSF" id="PIRSF037404">
    <property type="entry name" value="DNMT1"/>
    <property type="match status" value="1"/>
</dbReference>
<dbReference type="NCBIfam" id="TIGR00675">
    <property type="entry name" value="dcm"/>
    <property type="match status" value="1"/>
</dbReference>
<evidence type="ECO:0000256" key="8">
    <source>
        <dbReference type="PIRNR" id="PIRNR037404"/>
    </source>
</evidence>
<dbReference type="GO" id="GO:0005634">
    <property type="term" value="C:nucleus"/>
    <property type="evidence" value="ECO:0007669"/>
    <property type="project" value="UniProtKB-SubCell"/>
</dbReference>
<dbReference type="PANTHER" id="PTHR10629:SF52">
    <property type="entry name" value="DNA (CYTOSINE-5)-METHYLTRANSFERASE 1"/>
    <property type="match status" value="1"/>
</dbReference>
<evidence type="ECO:0000256" key="4">
    <source>
        <dbReference type="ARBA" id="ARBA00022691"/>
    </source>
</evidence>
<dbReference type="GO" id="GO:0003886">
    <property type="term" value="F:DNA (cytosine-5-)-methyltransferase activity"/>
    <property type="evidence" value="ECO:0007669"/>
    <property type="project" value="UniProtKB-UniRule"/>
</dbReference>
<dbReference type="InterPro" id="IPR029063">
    <property type="entry name" value="SAM-dependent_MTases_sf"/>
</dbReference>
<reference evidence="14" key="1">
    <citation type="submission" date="2020-11" db="EMBL/GenBank/DDBJ databases">
        <authorList>
            <consortium name="DOE Joint Genome Institute"/>
            <person name="Ahrendt S."/>
            <person name="Riley R."/>
            <person name="Andreopoulos W."/>
            <person name="Labutti K."/>
            <person name="Pangilinan J."/>
            <person name="Ruiz-Duenas F.J."/>
            <person name="Barrasa J.M."/>
            <person name="Sanchez-Garcia M."/>
            <person name="Camarero S."/>
            <person name="Miyauchi S."/>
            <person name="Serrano A."/>
            <person name="Linde D."/>
            <person name="Babiker R."/>
            <person name="Drula E."/>
            <person name="Ayuso-Fernandez I."/>
            <person name="Pacheco R."/>
            <person name="Padilla G."/>
            <person name="Ferreira P."/>
            <person name="Barriuso J."/>
            <person name="Kellner H."/>
            <person name="Castanera R."/>
            <person name="Alfaro M."/>
            <person name="Ramirez L."/>
            <person name="Pisabarro A.G."/>
            <person name="Kuo A."/>
            <person name="Tritt A."/>
            <person name="Lipzen A."/>
            <person name="He G."/>
            <person name="Yan M."/>
            <person name="Ng V."/>
            <person name="Cullen D."/>
            <person name="Martin F."/>
            <person name="Rosso M.-N."/>
            <person name="Henrissat B."/>
            <person name="Hibbett D."/>
            <person name="Martinez A.T."/>
            <person name="Grigoriev I.V."/>
        </authorList>
    </citation>
    <scope>NUCLEOTIDE SEQUENCE</scope>
    <source>
        <strain evidence="14">MF-IS2</strain>
    </source>
</reference>
<keyword evidence="5" id="KW-0677">Repeat</keyword>
<evidence type="ECO:0000256" key="12">
    <source>
        <dbReference type="SAM" id="MobiDB-lite"/>
    </source>
</evidence>
<gene>
    <name evidence="14" type="ORF">P691DRAFT_778317</name>
</gene>
<dbReference type="PRINTS" id="PR00105">
    <property type="entry name" value="C5METTRFRASE"/>
</dbReference>
<feature type="active site" evidence="9 10">
    <location>
        <position position="942"/>
    </location>
</feature>
<evidence type="ECO:0000256" key="5">
    <source>
        <dbReference type="ARBA" id="ARBA00022737"/>
    </source>
</evidence>
<dbReference type="InterPro" id="IPR022702">
    <property type="entry name" value="Cytosine_MeTrfase1_RFD"/>
</dbReference>
<dbReference type="InterPro" id="IPR050390">
    <property type="entry name" value="C5-Methyltransferase"/>
</dbReference>
<feature type="compositionally biased region" description="Basic and acidic residues" evidence="12">
    <location>
        <begin position="52"/>
        <end position="64"/>
    </location>
</feature>
<evidence type="ECO:0000313" key="14">
    <source>
        <dbReference type="EMBL" id="KAF9444348.1"/>
    </source>
</evidence>
<dbReference type="Gene3D" id="2.30.30.490">
    <property type="match status" value="2"/>
</dbReference>
<dbReference type="InterPro" id="IPR043151">
    <property type="entry name" value="BAH_sf"/>
</dbReference>
<dbReference type="GO" id="GO:0006346">
    <property type="term" value="P:DNA methylation-dependent constitutive heterochromatin formation"/>
    <property type="evidence" value="ECO:0007669"/>
    <property type="project" value="InterPro"/>
</dbReference>
<sequence length="1355" mass="154514">MARRRPTAFEISFPDEVRREEELRKKREEDEKERKRQEGILAARLVNPKKLKQMERQKEKEKQKASANGKKRGVEVDEEDEDEDMEAIQSRPAKKMQLDLPTTYYASKPNEIKESAETFLDGEDELFSDSDADSDTDSSMSSRQGSRQPNRQRKPKEKPIRLLTEFTIFDSRHRNEYVVLSKIEEEDGVDRRFEAAGWVVPFYVDEGDLIGGDGEGGGGDDIEPVYMRIAPILRYSVDWTKDRDPFYIETQHAWYILKMPTEEYTQWYQAFYTPRRVAQLVISNAIKRDRMDFGPLILGKLNTSIDIFGRKFEEDDLWSAADILRDAIEEVEKESPDIRLRGVPAISHILKHAPPRTILRPSSSRHSSSLHNHLHGPSRFRTHRGLIVGLGNPDNAVLKPENQNATHVTPLIASLVRGYVNEELIVVGPPPKKVDEMVLEQRRRKGLMSLWKLIEKAKGGMLDVDWRKEDRVNPRSNYLRKVWVGGEHYGPGDFVLVPQGNYGTREPPEWPKDIKHLPSTAGIANYFWFARIMYIKNEEQIAHVQWLEHASQTVLSEMGDPQELFLCNMCNPVPLGALIAKVGVHTNPAGPVKPDEYSVRFIQDKVLATFMAFDRSYHQHLEHYASPAGHNPNSAPGLDYCPSCVATEEDNHKLQWQYESRPHTNHKGKENVGIVFGGKTYHIFDFVLYRAEKGPSHIGQIIDMQVPRGASRTTISLKVQKVGRIWDLVGTTMGLGEEIKDERHVFLTNEEAVVPYTNITNKCSVLSRESFGQRISLRKWLDISPYHFYLCYRLPSLRPTTWDERTRVSFRDLNVCKPCTEESMAQYYDLQDFKTKMQETPLEVLDLFGGVGAFSLGLKEGSGCLKISHALEISPSAAKTLRRNSAGTIVINQCVNKVLQYVIKKQAGHEIARPLQLWDGQTPIPDIPMPGSVDMITAGFPCQTHSGLNMFKTANDAKSNLMLTALSWVDFYRPKFVYMENVSGFLSFRLNSRQATLHRVEGGVAMGGLKLLVRALLDMGYQVRYSLLQAGHYGTPQRRVRFFLIAAQSSPVILPLPELPQPTHDFPQSHRLLITMPNGDIVNPIQPGPGTAPHPFVSIEDAIGDLPRFDWKRPGQKNNERNRARQLTDDVGRGVPGLICNHKATHCGYKGRVDYHCEPRTAYQKAAREKESKDLQHFTKTVKARKVDRVLAIPMNPGADYRSLRADMHEWQFANPISSTAKQNFRPGWYGRLDKDGCFPTIVTNIDPMAKQSKVLHPYCKRMLTVREIARAQGFPDWFVFEAYKDNVITMHRQIGNAVPLPLSRALGRGLREAIFREWKEGRWTGGRQNRNDEDQEMQDVNRDSDVDSTEGLYA</sequence>
<evidence type="ECO:0000256" key="10">
    <source>
        <dbReference type="PROSITE-ProRule" id="PRU01016"/>
    </source>
</evidence>
<accession>A0A9P5X3W0</accession>
<dbReference type="PROSITE" id="PS51679">
    <property type="entry name" value="SAM_MT_C5"/>
    <property type="match status" value="1"/>
</dbReference>
<feature type="compositionally biased region" description="Acidic residues" evidence="12">
    <location>
        <begin position="76"/>
        <end position="86"/>
    </location>
</feature>
<dbReference type="Pfam" id="PF00145">
    <property type="entry name" value="DNA_methylase"/>
    <property type="match status" value="1"/>
</dbReference>
<dbReference type="GO" id="GO:0032259">
    <property type="term" value="P:methylation"/>
    <property type="evidence" value="ECO:0007669"/>
    <property type="project" value="UniProtKB-KW"/>
</dbReference>
<dbReference type="Proteomes" id="UP000807342">
    <property type="component" value="Unassembled WGS sequence"/>
</dbReference>
<dbReference type="EC" id="2.1.1.37" evidence="8"/>
<dbReference type="Gene3D" id="3.40.50.150">
    <property type="entry name" value="Vaccinia Virus protein VP39"/>
    <property type="match status" value="1"/>
</dbReference>
<dbReference type="EMBL" id="MU151383">
    <property type="protein sequence ID" value="KAF9444348.1"/>
    <property type="molecule type" value="Genomic_DNA"/>
</dbReference>
<feature type="compositionally biased region" description="Acidic residues" evidence="12">
    <location>
        <begin position="125"/>
        <end position="136"/>
    </location>
</feature>
<comment type="catalytic activity">
    <reaction evidence="8">
        <text>a 2'-deoxycytidine in DNA + S-adenosyl-L-methionine = a 5-methyl-2'-deoxycytidine in DNA + S-adenosyl-L-homocysteine + H(+)</text>
        <dbReference type="Rhea" id="RHEA:13681"/>
        <dbReference type="Rhea" id="RHEA-COMP:11369"/>
        <dbReference type="Rhea" id="RHEA-COMP:11370"/>
        <dbReference type="ChEBI" id="CHEBI:15378"/>
        <dbReference type="ChEBI" id="CHEBI:57856"/>
        <dbReference type="ChEBI" id="CHEBI:59789"/>
        <dbReference type="ChEBI" id="CHEBI:85452"/>
        <dbReference type="ChEBI" id="CHEBI:85454"/>
        <dbReference type="EC" id="2.1.1.37"/>
    </reaction>
</comment>
<feature type="compositionally biased region" description="Basic and acidic residues" evidence="12">
    <location>
        <begin position="15"/>
        <end position="38"/>
    </location>
</feature>
<keyword evidence="3 8" id="KW-0808">Transferase</keyword>
<organism evidence="14 15">
    <name type="scientific">Macrolepiota fuliginosa MF-IS2</name>
    <dbReference type="NCBI Taxonomy" id="1400762"/>
    <lineage>
        <taxon>Eukaryota</taxon>
        <taxon>Fungi</taxon>
        <taxon>Dikarya</taxon>
        <taxon>Basidiomycota</taxon>
        <taxon>Agaricomycotina</taxon>
        <taxon>Agaricomycetes</taxon>
        <taxon>Agaricomycetidae</taxon>
        <taxon>Agaricales</taxon>
        <taxon>Agaricineae</taxon>
        <taxon>Agaricaceae</taxon>
        <taxon>Macrolepiota</taxon>
    </lineage>
</organism>
<evidence type="ECO:0000256" key="9">
    <source>
        <dbReference type="PIRSR" id="PIRSR037404-1"/>
    </source>
</evidence>
<dbReference type="PROSITE" id="PS51038">
    <property type="entry name" value="BAH"/>
    <property type="match status" value="1"/>
</dbReference>
<dbReference type="InterPro" id="IPR001525">
    <property type="entry name" value="C5_MeTfrase"/>
</dbReference>
<evidence type="ECO:0000256" key="1">
    <source>
        <dbReference type="ARBA" id="ARBA00004123"/>
    </source>
</evidence>
<feature type="domain" description="BAH" evidence="13">
    <location>
        <begin position="679"/>
        <end position="805"/>
    </location>
</feature>
<comment type="similarity">
    <text evidence="8 10 11">Belongs to the class I-like SAM-binding methyltransferase superfamily. C5-methyltransferase family.</text>
</comment>
<proteinExistence type="inferred from homology"/>
<evidence type="ECO:0000313" key="15">
    <source>
        <dbReference type="Proteomes" id="UP000807342"/>
    </source>
</evidence>
<dbReference type="GO" id="GO:0044027">
    <property type="term" value="P:negative regulation of gene expression via chromosomal CpG island methylation"/>
    <property type="evidence" value="ECO:0007669"/>
    <property type="project" value="TreeGrafter"/>
</dbReference>
<dbReference type="Pfam" id="PF12047">
    <property type="entry name" value="DNMT1-RFD"/>
    <property type="match status" value="1"/>
</dbReference>
<protein>
    <recommendedName>
        <fullName evidence="8">DNA (cytosine-5)-methyltransferase</fullName>
        <ecNumber evidence="8">2.1.1.37</ecNumber>
    </recommendedName>
</protein>
<dbReference type="GO" id="GO:0003682">
    <property type="term" value="F:chromatin binding"/>
    <property type="evidence" value="ECO:0007669"/>
    <property type="project" value="UniProtKB-UniRule"/>
</dbReference>
<evidence type="ECO:0000256" key="6">
    <source>
        <dbReference type="ARBA" id="ARBA00023125"/>
    </source>
</evidence>
<keyword evidence="2 8" id="KW-0489">Methyltransferase</keyword>
<dbReference type="SUPFAM" id="SSF53335">
    <property type="entry name" value="S-adenosyl-L-methionine-dependent methyltransferases"/>
    <property type="match status" value="1"/>
</dbReference>
<evidence type="ECO:0000256" key="3">
    <source>
        <dbReference type="ARBA" id="ARBA00022679"/>
    </source>
</evidence>
<evidence type="ECO:0000256" key="11">
    <source>
        <dbReference type="RuleBase" id="RU000416"/>
    </source>
</evidence>
<evidence type="ECO:0000259" key="13">
    <source>
        <dbReference type="PROSITE" id="PS51038"/>
    </source>
</evidence>
<evidence type="ECO:0000256" key="2">
    <source>
        <dbReference type="ARBA" id="ARBA00022603"/>
    </source>
</evidence>
<keyword evidence="6 8" id="KW-0238">DNA-binding</keyword>
<name>A0A9P5X3W0_9AGAR</name>